<evidence type="ECO:0000313" key="4">
    <source>
        <dbReference type="Proteomes" id="UP000676409"/>
    </source>
</evidence>
<keyword evidence="1" id="KW-1133">Transmembrane helix</keyword>
<dbReference type="InterPro" id="IPR025698">
    <property type="entry name" value="2TM_dom"/>
</dbReference>
<feature type="transmembrane region" description="Helical" evidence="1">
    <location>
        <begin position="86"/>
        <end position="106"/>
    </location>
</feature>
<accession>A0A975FXW8</accession>
<evidence type="ECO:0000313" key="3">
    <source>
        <dbReference type="EMBL" id="QUD86321.1"/>
    </source>
</evidence>
<dbReference type="PROSITE" id="PS50943">
    <property type="entry name" value="HTH_CROC1"/>
    <property type="match status" value="1"/>
</dbReference>
<dbReference type="Proteomes" id="UP000676409">
    <property type="component" value="Chromosome"/>
</dbReference>
<keyword evidence="1" id="KW-0472">Membrane</keyword>
<dbReference type="Pfam" id="PF01381">
    <property type="entry name" value="HTH_3"/>
    <property type="match status" value="1"/>
</dbReference>
<dbReference type="AlphaFoldDB" id="A0A975FXW8"/>
<name>A0A975FXW8_9CAUL</name>
<proteinExistence type="predicted"/>
<dbReference type="InterPro" id="IPR010982">
    <property type="entry name" value="Lambda_DNA-bd_dom_sf"/>
</dbReference>
<feature type="transmembrane region" description="Helical" evidence="1">
    <location>
        <begin position="118"/>
        <end position="139"/>
    </location>
</feature>
<dbReference type="SMART" id="SM00530">
    <property type="entry name" value="HTH_XRE"/>
    <property type="match status" value="1"/>
</dbReference>
<dbReference type="CDD" id="cd00093">
    <property type="entry name" value="HTH_XRE"/>
    <property type="match status" value="1"/>
</dbReference>
<dbReference type="KEGG" id="caul:KCG34_14570"/>
<reference evidence="3" key="1">
    <citation type="submission" date="2021-04" db="EMBL/GenBank/DDBJ databases">
        <title>The complete genome sequence of Caulobacter sp. S6.</title>
        <authorList>
            <person name="Tang Y."/>
            <person name="Ouyang W."/>
            <person name="Liu Q."/>
            <person name="Huang B."/>
            <person name="Guo Z."/>
            <person name="Lei P."/>
        </authorList>
    </citation>
    <scope>NUCLEOTIDE SEQUENCE</scope>
    <source>
        <strain evidence="3">S6</strain>
    </source>
</reference>
<dbReference type="SUPFAM" id="SSF47413">
    <property type="entry name" value="lambda repressor-like DNA-binding domains"/>
    <property type="match status" value="1"/>
</dbReference>
<dbReference type="InterPro" id="IPR001387">
    <property type="entry name" value="Cro/C1-type_HTH"/>
</dbReference>
<protein>
    <submittedName>
        <fullName evidence="3">2TM domain-containing protein</fullName>
    </submittedName>
</protein>
<organism evidence="3 4">
    <name type="scientific">Phenylobacterium montanum</name>
    <dbReference type="NCBI Taxonomy" id="2823693"/>
    <lineage>
        <taxon>Bacteria</taxon>
        <taxon>Pseudomonadati</taxon>
        <taxon>Pseudomonadota</taxon>
        <taxon>Alphaproteobacteria</taxon>
        <taxon>Caulobacterales</taxon>
        <taxon>Caulobacteraceae</taxon>
        <taxon>Phenylobacterium</taxon>
    </lineage>
</organism>
<dbReference type="Gene3D" id="1.10.260.40">
    <property type="entry name" value="lambda repressor-like DNA-binding domains"/>
    <property type="match status" value="1"/>
</dbReference>
<keyword evidence="4" id="KW-1185">Reference proteome</keyword>
<evidence type="ECO:0000259" key="2">
    <source>
        <dbReference type="PROSITE" id="PS50943"/>
    </source>
</evidence>
<dbReference type="EMBL" id="CP073078">
    <property type="protein sequence ID" value="QUD86321.1"/>
    <property type="molecule type" value="Genomic_DNA"/>
</dbReference>
<dbReference type="GO" id="GO:0003677">
    <property type="term" value="F:DNA binding"/>
    <property type="evidence" value="ECO:0007669"/>
    <property type="project" value="InterPro"/>
</dbReference>
<sequence length="156" mass="17712">MLIQKMRLQRGWSQEQLAEVSGLSVRTIQRLERGQPGSLESLKALAAVFDTDLESLKETAVDEPQLSKIRPDEALALAHVRKLKGFYMHLMQYLIVIPLLAGFNLYSSPHYWWFVWPALGWGLGVAAHGFSVFGAVPFLDGAWEKRQVEKYLGREL</sequence>
<dbReference type="Pfam" id="PF13239">
    <property type="entry name" value="2TM"/>
    <property type="match status" value="1"/>
</dbReference>
<dbReference type="RefSeq" id="WP_211936373.1">
    <property type="nucleotide sequence ID" value="NZ_CP073078.1"/>
</dbReference>
<keyword evidence="1" id="KW-0812">Transmembrane</keyword>
<evidence type="ECO:0000256" key="1">
    <source>
        <dbReference type="SAM" id="Phobius"/>
    </source>
</evidence>
<feature type="domain" description="HTH cro/C1-type" evidence="2">
    <location>
        <begin position="3"/>
        <end position="56"/>
    </location>
</feature>
<gene>
    <name evidence="3" type="ORF">KCG34_14570</name>
</gene>